<feature type="signal peptide" evidence="1">
    <location>
        <begin position="1"/>
        <end position="16"/>
    </location>
</feature>
<evidence type="ECO:0000313" key="3">
    <source>
        <dbReference type="Proteomes" id="UP000722485"/>
    </source>
</evidence>
<reference evidence="2" key="1">
    <citation type="submission" date="2020-03" db="EMBL/GenBank/DDBJ databases">
        <title>Draft Genome Sequence of Cylindrodendrum hubeiense.</title>
        <authorList>
            <person name="Buettner E."/>
            <person name="Kellner H."/>
        </authorList>
    </citation>
    <scope>NUCLEOTIDE SEQUENCE</scope>
    <source>
        <strain evidence="2">IHI 201604</strain>
    </source>
</reference>
<feature type="chain" id="PRO_5040125884" evidence="1">
    <location>
        <begin position="17"/>
        <end position="385"/>
    </location>
</feature>
<evidence type="ECO:0000256" key="1">
    <source>
        <dbReference type="SAM" id="SignalP"/>
    </source>
</evidence>
<accession>A0A9P5HEE5</accession>
<sequence length="385" mass="42910">MRLQYLISFLAAGVSAVPDEPFPRCAECLPASIHDAPGVGFGLSFSSATAAAHLFNGDVVDIILVDASPHYVELMARLVDIDKPPTLSRLDKWRRSINKKLGWPATPDVGTLADMLVDLRNAATLALASPIDRVAVSHPPIIGLTEYDLSDALEYAGLRPWLASELPRPKRQWPPLPQAGMYPAKLTEGHAVFAAHKKGLCENYKDLFECWEEEEPMALETVLVAGFTKGDIRAEVLSLQAPFESFQDEEVIDKFWNLSGGLDVADEFGSREEYWDFVRYRLELLVSGLPKRLTMVMLTGENATHPGFLNTLLYVLRRRGYSLGNGEDQVLVVSGEGHVDPEYASARGAAQYARWRQEAPIGCMEVKDCEDERRRHTDDERVELR</sequence>
<dbReference type="Proteomes" id="UP000722485">
    <property type="component" value="Unassembled WGS sequence"/>
</dbReference>
<dbReference type="AlphaFoldDB" id="A0A9P5HEE5"/>
<protein>
    <submittedName>
        <fullName evidence="2">Uncharacterized protein</fullName>
    </submittedName>
</protein>
<organism evidence="2 3">
    <name type="scientific">Cylindrodendrum hubeiense</name>
    <dbReference type="NCBI Taxonomy" id="595255"/>
    <lineage>
        <taxon>Eukaryota</taxon>
        <taxon>Fungi</taxon>
        <taxon>Dikarya</taxon>
        <taxon>Ascomycota</taxon>
        <taxon>Pezizomycotina</taxon>
        <taxon>Sordariomycetes</taxon>
        <taxon>Hypocreomycetidae</taxon>
        <taxon>Hypocreales</taxon>
        <taxon>Nectriaceae</taxon>
        <taxon>Cylindrodendrum</taxon>
    </lineage>
</organism>
<keyword evidence="3" id="KW-1185">Reference proteome</keyword>
<name>A0A9P5HEE5_9HYPO</name>
<keyword evidence="1" id="KW-0732">Signal</keyword>
<dbReference type="EMBL" id="JAANBB010000014">
    <property type="protein sequence ID" value="KAF7556120.1"/>
    <property type="molecule type" value="Genomic_DNA"/>
</dbReference>
<evidence type="ECO:0000313" key="2">
    <source>
        <dbReference type="EMBL" id="KAF7556120.1"/>
    </source>
</evidence>
<dbReference type="OrthoDB" id="3643156at2759"/>
<comment type="caution">
    <text evidence="2">The sequence shown here is derived from an EMBL/GenBank/DDBJ whole genome shotgun (WGS) entry which is preliminary data.</text>
</comment>
<gene>
    <name evidence="2" type="ORF">G7Z17_g1598</name>
</gene>
<proteinExistence type="predicted"/>